<accession>A0A917WX29</accession>
<evidence type="ECO:0000259" key="3">
    <source>
        <dbReference type="PROSITE" id="PS50987"/>
    </source>
</evidence>
<organism evidence="4 5">
    <name type="scientific">Paraliobacillus quinghaiensis</name>
    <dbReference type="NCBI Taxonomy" id="470815"/>
    <lineage>
        <taxon>Bacteria</taxon>
        <taxon>Bacillati</taxon>
        <taxon>Bacillota</taxon>
        <taxon>Bacilli</taxon>
        <taxon>Bacillales</taxon>
        <taxon>Bacillaceae</taxon>
        <taxon>Paraliobacillus</taxon>
    </lineage>
</organism>
<dbReference type="PANTHER" id="PTHR43031:SF16">
    <property type="entry name" value="OXIDOREDUCTASE"/>
    <property type="match status" value="1"/>
</dbReference>
<dbReference type="EMBL" id="BMLG01000025">
    <property type="protein sequence ID" value="GGM41032.1"/>
    <property type="molecule type" value="Genomic_DNA"/>
</dbReference>
<dbReference type="InterPro" id="IPR011991">
    <property type="entry name" value="ArsR-like_HTH"/>
</dbReference>
<dbReference type="CDD" id="cd00090">
    <property type="entry name" value="HTH_ARSR"/>
    <property type="match status" value="1"/>
</dbReference>
<dbReference type="PRINTS" id="PR00778">
    <property type="entry name" value="HTHARSR"/>
</dbReference>
<dbReference type="CDD" id="cd00158">
    <property type="entry name" value="RHOD"/>
    <property type="match status" value="1"/>
</dbReference>
<keyword evidence="5" id="KW-1185">Reference proteome</keyword>
<dbReference type="SUPFAM" id="SSF46785">
    <property type="entry name" value="Winged helix' DNA-binding domain"/>
    <property type="match status" value="1"/>
</dbReference>
<evidence type="ECO:0000256" key="1">
    <source>
        <dbReference type="ARBA" id="ARBA00023125"/>
    </source>
</evidence>
<dbReference type="Pfam" id="PF01022">
    <property type="entry name" value="HTH_5"/>
    <property type="match status" value="1"/>
</dbReference>
<sequence length="222" mass="25826">MESREFKDLVYSQFARISKALSSPKRFELLDYLSHGPKSVERLSNDTKMSVANTSKHLQSLLDARLVNYRRDKNFVYYALADENVVELLHSVKNLAEIQFGDITLVKKDYIERNEKVKIVQLKDMLKEIQDGEVVLIDVRPEDEYKNQHISGALSIPVQDLEERIATLPKDKKIIAYCRGPYCAYATQVVETLNSRGYDAYRMEEGVHEWKQEEFKAMRKTN</sequence>
<gene>
    <name evidence="4" type="ORF">GCM10011351_29070</name>
</gene>
<dbReference type="SMART" id="SM00418">
    <property type="entry name" value="HTH_ARSR"/>
    <property type="match status" value="1"/>
</dbReference>
<proteinExistence type="predicted"/>
<dbReference type="GO" id="GO:0003677">
    <property type="term" value="F:DNA binding"/>
    <property type="evidence" value="ECO:0007669"/>
    <property type="project" value="UniProtKB-KW"/>
</dbReference>
<feature type="domain" description="HTH arsR-type" evidence="3">
    <location>
        <begin position="6"/>
        <end position="100"/>
    </location>
</feature>
<dbReference type="InterPro" id="IPR036388">
    <property type="entry name" value="WH-like_DNA-bd_sf"/>
</dbReference>
<dbReference type="AlphaFoldDB" id="A0A917WX29"/>
<evidence type="ECO:0000259" key="2">
    <source>
        <dbReference type="PROSITE" id="PS50206"/>
    </source>
</evidence>
<reference evidence="4" key="1">
    <citation type="journal article" date="2014" name="Int. J. Syst. Evol. Microbiol.">
        <title>Complete genome sequence of Corynebacterium casei LMG S-19264T (=DSM 44701T), isolated from a smear-ripened cheese.</title>
        <authorList>
            <consortium name="US DOE Joint Genome Institute (JGI-PGF)"/>
            <person name="Walter F."/>
            <person name="Albersmeier A."/>
            <person name="Kalinowski J."/>
            <person name="Ruckert C."/>
        </authorList>
    </citation>
    <scope>NUCLEOTIDE SEQUENCE</scope>
    <source>
        <strain evidence="4">CGMCC 1.6333</strain>
    </source>
</reference>
<dbReference type="PANTHER" id="PTHR43031">
    <property type="entry name" value="FAD-DEPENDENT OXIDOREDUCTASE"/>
    <property type="match status" value="1"/>
</dbReference>
<comment type="caution">
    <text evidence="4">The sequence shown here is derived from an EMBL/GenBank/DDBJ whole genome shotgun (WGS) entry which is preliminary data.</text>
</comment>
<dbReference type="SUPFAM" id="SSF52821">
    <property type="entry name" value="Rhodanese/Cell cycle control phosphatase"/>
    <property type="match status" value="1"/>
</dbReference>
<evidence type="ECO:0000313" key="4">
    <source>
        <dbReference type="EMBL" id="GGM41032.1"/>
    </source>
</evidence>
<dbReference type="NCBIfam" id="NF033788">
    <property type="entry name" value="HTH_metalloreg"/>
    <property type="match status" value="1"/>
</dbReference>
<dbReference type="InterPro" id="IPR050229">
    <property type="entry name" value="GlpE_sulfurtransferase"/>
</dbReference>
<dbReference type="InterPro" id="IPR001845">
    <property type="entry name" value="HTH_ArsR_DNA-bd_dom"/>
</dbReference>
<protein>
    <submittedName>
        <fullName evidence="4">ArsR family transcriptional regulator</fullName>
    </submittedName>
</protein>
<dbReference type="PROSITE" id="PS50206">
    <property type="entry name" value="RHODANESE_3"/>
    <property type="match status" value="1"/>
</dbReference>
<dbReference type="InterPro" id="IPR036390">
    <property type="entry name" value="WH_DNA-bd_sf"/>
</dbReference>
<dbReference type="PROSITE" id="PS50987">
    <property type="entry name" value="HTH_ARSR_2"/>
    <property type="match status" value="1"/>
</dbReference>
<dbReference type="Gene3D" id="3.40.250.10">
    <property type="entry name" value="Rhodanese-like domain"/>
    <property type="match status" value="1"/>
</dbReference>
<dbReference type="InterPro" id="IPR036873">
    <property type="entry name" value="Rhodanese-like_dom_sf"/>
</dbReference>
<evidence type="ECO:0000313" key="5">
    <source>
        <dbReference type="Proteomes" id="UP000618460"/>
    </source>
</evidence>
<reference evidence="4" key="2">
    <citation type="submission" date="2020-09" db="EMBL/GenBank/DDBJ databases">
        <authorList>
            <person name="Sun Q."/>
            <person name="Zhou Y."/>
        </authorList>
    </citation>
    <scope>NUCLEOTIDE SEQUENCE</scope>
    <source>
        <strain evidence="4">CGMCC 1.6333</strain>
    </source>
</reference>
<dbReference type="GO" id="GO:0003700">
    <property type="term" value="F:DNA-binding transcription factor activity"/>
    <property type="evidence" value="ECO:0007669"/>
    <property type="project" value="InterPro"/>
</dbReference>
<dbReference type="Gene3D" id="1.10.10.10">
    <property type="entry name" value="Winged helix-like DNA-binding domain superfamily/Winged helix DNA-binding domain"/>
    <property type="match status" value="1"/>
</dbReference>
<dbReference type="OrthoDB" id="9800872at2"/>
<keyword evidence="1" id="KW-0238">DNA-binding</keyword>
<dbReference type="Pfam" id="PF00581">
    <property type="entry name" value="Rhodanese"/>
    <property type="match status" value="1"/>
</dbReference>
<dbReference type="Proteomes" id="UP000618460">
    <property type="component" value="Unassembled WGS sequence"/>
</dbReference>
<dbReference type="InterPro" id="IPR001763">
    <property type="entry name" value="Rhodanese-like_dom"/>
</dbReference>
<feature type="domain" description="Rhodanese" evidence="2">
    <location>
        <begin position="130"/>
        <end position="219"/>
    </location>
</feature>
<name>A0A917WX29_9BACI</name>
<dbReference type="RefSeq" id="WP_117157114.1">
    <property type="nucleotide sequence ID" value="NZ_BMLG01000025.1"/>
</dbReference>
<dbReference type="SMART" id="SM00450">
    <property type="entry name" value="RHOD"/>
    <property type="match status" value="1"/>
</dbReference>